<reference evidence="1 2" key="1">
    <citation type="submission" date="2015-01" db="EMBL/GenBank/DDBJ databases">
        <authorList>
            <person name="Guo J."/>
        </authorList>
    </citation>
    <scope>NUCLEOTIDE SEQUENCE [LARGE SCALE GENOMIC DNA]</scope>
    <source>
        <strain evidence="1 2">DSM 22147</strain>
    </source>
</reference>
<evidence type="ECO:0000313" key="2">
    <source>
        <dbReference type="Proteomes" id="UP000032366"/>
    </source>
</evidence>
<proteinExistence type="predicted"/>
<gene>
    <name evidence="1" type="ORF">TP70_11120</name>
</gene>
<keyword evidence="2" id="KW-1185">Reference proteome</keyword>
<organism evidence="1 2">
    <name type="scientific">Staphylococcus microti</name>
    <dbReference type="NCBI Taxonomy" id="569857"/>
    <lineage>
        <taxon>Bacteria</taxon>
        <taxon>Bacillati</taxon>
        <taxon>Bacillota</taxon>
        <taxon>Bacilli</taxon>
        <taxon>Bacillales</taxon>
        <taxon>Staphylococcaceae</taxon>
        <taxon>Staphylococcus</taxon>
    </lineage>
</organism>
<feature type="non-terminal residue" evidence="1">
    <location>
        <position position="75"/>
    </location>
</feature>
<accession>A0ABR5C517</accession>
<name>A0ABR5C517_9STAP</name>
<comment type="caution">
    <text evidence="1">The sequence shown here is derived from an EMBL/GenBank/DDBJ whole genome shotgun (WGS) entry which is preliminary data.</text>
</comment>
<evidence type="ECO:0000313" key="1">
    <source>
        <dbReference type="EMBL" id="KIX89823.1"/>
    </source>
</evidence>
<sequence length="75" mass="8516">ENIQKEIDEVIADLEDGGYKREFELLLEARPNIIGERGLRPDPQPLLEILTPIKSAGLEYFQSGNKNSQSYELNV</sequence>
<dbReference type="EMBL" id="JXWY01000157">
    <property type="protein sequence ID" value="KIX89823.1"/>
    <property type="molecule type" value="Genomic_DNA"/>
</dbReference>
<dbReference type="Proteomes" id="UP000032366">
    <property type="component" value="Unassembled WGS sequence"/>
</dbReference>
<feature type="non-terminal residue" evidence="1">
    <location>
        <position position="1"/>
    </location>
</feature>
<protein>
    <submittedName>
        <fullName evidence="1">Uncharacterized protein</fullName>
    </submittedName>
</protein>